<dbReference type="HOGENOM" id="CLU_1350408_0_0_1"/>
<dbReference type="Gene3D" id="1.10.10.10">
    <property type="entry name" value="Winged helix-like DNA-binding domain superfamily/Winged helix DNA-binding domain"/>
    <property type="match status" value="1"/>
</dbReference>
<dbReference type="Pfam" id="PF11427">
    <property type="entry name" value="HTH_Tnp_Tc3_1"/>
    <property type="match status" value="1"/>
</dbReference>
<dbReference type="GO" id="GO:0005634">
    <property type="term" value="C:nucleus"/>
    <property type="evidence" value="ECO:0007669"/>
    <property type="project" value="UniProtKB-SubCell"/>
</dbReference>
<reference evidence="3" key="2">
    <citation type="submission" date="2015-02" db="UniProtKB">
        <authorList>
            <consortium name="EnsemblMetazoa"/>
        </authorList>
    </citation>
    <scope>IDENTIFICATION</scope>
</reference>
<dbReference type="InterPro" id="IPR009057">
    <property type="entry name" value="Homeodomain-like_sf"/>
</dbReference>
<evidence type="ECO:0000259" key="2">
    <source>
        <dbReference type="Pfam" id="PF11427"/>
    </source>
</evidence>
<comment type="subcellular location">
    <subcellularLocation>
        <location evidence="1">Nucleus</location>
    </subcellularLocation>
</comment>
<dbReference type="GO" id="GO:0003677">
    <property type="term" value="F:DNA binding"/>
    <property type="evidence" value="ECO:0007669"/>
    <property type="project" value="InterPro"/>
</dbReference>
<keyword evidence="4" id="KW-1185">Reference proteome</keyword>
<organism evidence="3 4">
    <name type="scientific">Strigamia maritima</name>
    <name type="common">European centipede</name>
    <name type="synonym">Geophilus maritimus</name>
    <dbReference type="NCBI Taxonomy" id="126957"/>
    <lineage>
        <taxon>Eukaryota</taxon>
        <taxon>Metazoa</taxon>
        <taxon>Ecdysozoa</taxon>
        <taxon>Arthropoda</taxon>
        <taxon>Myriapoda</taxon>
        <taxon>Chilopoda</taxon>
        <taxon>Pleurostigmophora</taxon>
        <taxon>Geophilomorpha</taxon>
        <taxon>Linotaeniidae</taxon>
        <taxon>Strigamia</taxon>
    </lineage>
</organism>
<dbReference type="AlphaFoldDB" id="T1IYU7"/>
<accession>T1IYU7</accession>
<dbReference type="Proteomes" id="UP000014500">
    <property type="component" value="Unassembled WGS sequence"/>
</dbReference>
<proteinExistence type="predicted"/>
<dbReference type="PhylomeDB" id="T1IYU7"/>
<name>T1IYU7_STRMM</name>
<dbReference type="EnsemblMetazoa" id="SMAR006415-RA">
    <property type="protein sequence ID" value="SMAR006415-PA"/>
    <property type="gene ID" value="SMAR006415"/>
</dbReference>
<dbReference type="SUPFAM" id="SSF46689">
    <property type="entry name" value="Homeodomain-like"/>
    <property type="match status" value="1"/>
</dbReference>
<dbReference type="Gene3D" id="1.10.10.60">
    <property type="entry name" value="Homeodomain-like"/>
    <property type="match status" value="1"/>
</dbReference>
<evidence type="ECO:0000313" key="4">
    <source>
        <dbReference type="Proteomes" id="UP000014500"/>
    </source>
</evidence>
<dbReference type="InterPro" id="IPR025898">
    <property type="entry name" value="Tc3_transposase_DNA-bd_dom"/>
</dbReference>
<sequence>MGSGKRLNDHEKDKIDAYKELGLSNVEIGKKIRRSEKVIRNYLKLGANYGLKNPGGRPKCTTARARRHLIHKASNKCTSARALQLELGLDCSLRTIQRELKNTPHLKYTKPRRRPALKNIQYSAYSISDIKIATEEADDEKDAQELPPSFQQTLIIDLGFPSPVGVLYTANLQILKLTRFKVLIHYNKSLLEYHADKNLLYLS</sequence>
<protein>
    <recommendedName>
        <fullName evidence="2">Tc3 transposase DNA binding domain-containing protein</fullName>
    </recommendedName>
</protein>
<evidence type="ECO:0000313" key="3">
    <source>
        <dbReference type="EnsemblMetazoa" id="SMAR006415-PA"/>
    </source>
</evidence>
<dbReference type="eggNOG" id="ENOG502RT50">
    <property type="taxonomic scope" value="Eukaryota"/>
</dbReference>
<dbReference type="EMBL" id="AFFK01020353">
    <property type="status" value="NOT_ANNOTATED_CDS"/>
    <property type="molecule type" value="Genomic_DNA"/>
</dbReference>
<feature type="domain" description="Tc3 transposase DNA binding" evidence="2">
    <location>
        <begin position="4"/>
        <end position="50"/>
    </location>
</feature>
<evidence type="ECO:0000256" key="1">
    <source>
        <dbReference type="ARBA" id="ARBA00004123"/>
    </source>
</evidence>
<dbReference type="InterPro" id="IPR036388">
    <property type="entry name" value="WH-like_DNA-bd_sf"/>
</dbReference>
<reference evidence="4" key="1">
    <citation type="submission" date="2011-05" db="EMBL/GenBank/DDBJ databases">
        <authorList>
            <person name="Richards S.R."/>
            <person name="Qu J."/>
            <person name="Jiang H."/>
            <person name="Jhangiani S.N."/>
            <person name="Agravi P."/>
            <person name="Goodspeed R."/>
            <person name="Gross S."/>
            <person name="Mandapat C."/>
            <person name="Jackson L."/>
            <person name="Mathew T."/>
            <person name="Pu L."/>
            <person name="Thornton R."/>
            <person name="Saada N."/>
            <person name="Wilczek-Boney K.B."/>
            <person name="Lee S."/>
            <person name="Kovar C."/>
            <person name="Wu Y."/>
            <person name="Scherer S.E."/>
            <person name="Worley K.C."/>
            <person name="Muzny D.M."/>
            <person name="Gibbs R."/>
        </authorList>
    </citation>
    <scope>NUCLEOTIDE SEQUENCE</scope>
    <source>
        <strain evidence="4">Brora</strain>
    </source>
</reference>